<organism evidence="1 2">
    <name type="scientific">Peribacillus deserti</name>
    <dbReference type="NCBI Taxonomy" id="673318"/>
    <lineage>
        <taxon>Bacteria</taxon>
        <taxon>Bacillati</taxon>
        <taxon>Bacillota</taxon>
        <taxon>Bacilli</taxon>
        <taxon>Bacillales</taxon>
        <taxon>Bacillaceae</taxon>
        <taxon>Peribacillus</taxon>
    </lineage>
</organism>
<sequence>MEYKVKFKPVLQSFFKQHKVEYFHQFENQYFFSCFLCGERAKVDFDNTLWQCMTCEIKGNLIDLIKLVKDEPAPNRVKIYNPARERKRIKKKFGYLKTLEMDESIIKYVQKLEQEVNILLTYLIKEEKQNIADKRPEIF</sequence>
<evidence type="ECO:0000313" key="2">
    <source>
        <dbReference type="Proteomes" id="UP000234748"/>
    </source>
</evidence>
<dbReference type="AlphaFoldDB" id="A0A2N5M4G8"/>
<gene>
    <name evidence="1" type="ORF">CUU66_13935</name>
</gene>
<accession>A0A2N5M4G8</accession>
<proteinExistence type="predicted"/>
<dbReference type="RefSeq" id="WP_101643207.1">
    <property type="nucleotide sequence ID" value="NZ_PGUY01000043.1"/>
</dbReference>
<dbReference type="Proteomes" id="UP000234748">
    <property type="component" value="Unassembled WGS sequence"/>
</dbReference>
<keyword evidence="2" id="KW-1185">Reference proteome</keyword>
<dbReference type="SUPFAM" id="SSF57783">
    <property type="entry name" value="Zinc beta-ribbon"/>
    <property type="match status" value="1"/>
</dbReference>
<name>A0A2N5M4G8_9BACI</name>
<comment type="caution">
    <text evidence="1">The sequence shown here is derived from an EMBL/GenBank/DDBJ whole genome shotgun (WGS) entry which is preliminary data.</text>
</comment>
<reference evidence="1 2" key="1">
    <citation type="submission" date="2017-11" db="EMBL/GenBank/DDBJ databases">
        <title>Comparitive Functional Genomics of Dry Heat Resistant strains isolated from the Viking Spacecraft.</title>
        <authorList>
            <person name="Seuylemezian A."/>
            <person name="Cooper K."/>
            <person name="Vaishampayan P."/>
        </authorList>
    </citation>
    <scope>NUCLEOTIDE SEQUENCE [LARGE SCALE GENOMIC DNA]</scope>
    <source>
        <strain evidence="1 2">V1-29</strain>
    </source>
</reference>
<evidence type="ECO:0000313" key="1">
    <source>
        <dbReference type="EMBL" id="PLT29266.1"/>
    </source>
</evidence>
<protein>
    <submittedName>
        <fullName evidence="1">Uncharacterized protein</fullName>
    </submittedName>
</protein>
<dbReference type="EMBL" id="PGUY01000043">
    <property type="protein sequence ID" value="PLT29266.1"/>
    <property type="molecule type" value="Genomic_DNA"/>
</dbReference>